<dbReference type="SUPFAM" id="SSF111369">
    <property type="entry name" value="HlyD-like secretion proteins"/>
    <property type="match status" value="1"/>
</dbReference>
<gene>
    <name evidence="4" type="ORF">HMPREF1071_03164</name>
</gene>
<dbReference type="EMBL" id="AGXV01000037">
    <property type="protein sequence ID" value="EIY60448.1"/>
    <property type="molecule type" value="Genomic_DNA"/>
</dbReference>
<dbReference type="InterPro" id="IPR058625">
    <property type="entry name" value="MdtA-like_BSH"/>
</dbReference>
<dbReference type="Proteomes" id="UP000005150">
    <property type="component" value="Unassembled WGS sequence"/>
</dbReference>
<dbReference type="Gene3D" id="2.40.50.100">
    <property type="match status" value="1"/>
</dbReference>
<feature type="compositionally biased region" description="Polar residues" evidence="1">
    <location>
        <begin position="1"/>
        <end position="14"/>
    </location>
</feature>
<reference evidence="4 5" key="1">
    <citation type="submission" date="2012-02" db="EMBL/GenBank/DDBJ databases">
        <title>The Genome Sequence of Bacteroides salyersiae CL02T12C01.</title>
        <authorList>
            <consortium name="The Broad Institute Genome Sequencing Platform"/>
            <person name="Earl A."/>
            <person name="Ward D."/>
            <person name="Feldgarden M."/>
            <person name="Gevers D."/>
            <person name="Zitomersky N.L."/>
            <person name="Coyne M.J."/>
            <person name="Comstock L.E."/>
            <person name="Young S.K."/>
            <person name="Zeng Q."/>
            <person name="Gargeya S."/>
            <person name="Fitzgerald M."/>
            <person name="Haas B."/>
            <person name="Abouelleil A."/>
            <person name="Alvarado L."/>
            <person name="Arachchi H.M."/>
            <person name="Berlin A."/>
            <person name="Chapman S.B."/>
            <person name="Gearin G."/>
            <person name="Goldberg J."/>
            <person name="Griggs A."/>
            <person name="Gujja S."/>
            <person name="Hansen M."/>
            <person name="Heiman D."/>
            <person name="Howarth C."/>
            <person name="Larimer J."/>
            <person name="Lui A."/>
            <person name="MacDonald P.J.P."/>
            <person name="McCowen C."/>
            <person name="Montmayeur A."/>
            <person name="Murphy C."/>
            <person name="Neiman D."/>
            <person name="Pearson M."/>
            <person name="Priest M."/>
            <person name="Roberts A."/>
            <person name="Saif S."/>
            <person name="Shea T."/>
            <person name="Sisk P."/>
            <person name="Stolte C."/>
            <person name="Sykes S."/>
            <person name="Wortman J."/>
            <person name="Nusbaum C."/>
            <person name="Birren B."/>
        </authorList>
    </citation>
    <scope>NUCLEOTIDE SEQUENCE [LARGE SCALE GENOMIC DNA]</scope>
    <source>
        <strain evidence="4 5">CL02T12C01</strain>
    </source>
</reference>
<dbReference type="PATRIC" id="fig|997887.3.peg.3283"/>
<keyword evidence="5" id="KW-1185">Reference proteome</keyword>
<evidence type="ECO:0000259" key="3">
    <source>
        <dbReference type="Pfam" id="PF25917"/>
    </source>
</evidence>
<feature type="region of interest" description="Disordered" evidence="1">
    <location>
        <begin position="1"/>
        <end position="35"/>
    </location>
</feature>
<keyword evidence="2" id="KW-0812">Transmembrane</keyword>
<name>I9SW98_9BACE</name>
<dbReference type="PANTHER" id="PTHR30438:SF1">
    <property type="entry name" value="36 KDA ANTIGEN"/>
    <property type="match status" value="1"/>
</dbReference>
<keyword evidence="2" id="KW-0472">Membrane</keyword>
<protein>
    <recommendedName>
        <fullName evidence="3">Multidrug resistance protein MdtA-like barrel-sandwich hybrid domain-containing protein</fullName>
    </recommendedName>
</protein>
<dbReference type="HOGENOM" id="CLU_018816_6_1_10"/>
<feature type="domain" description="Multidrug resistance protein MdtA-like barrel-sandwich hybrid" evidence="3">
    <location>
        <begin position="80"/>
        <end position="270"/>
    </location>
</feature>
<dbReference type="Gene3D" id="2.40.30.170">
    <property type="match status" value="1"/>
</dbReference>
<dbReference type="Pfam" id="PF25917">
    <property type="entry name" value="BSH_RND"/>
    <property type="match status" value="1"/>
</dbReference>
<comment type="caution">
    <text evidence="4">The sequence shown here is derived from an EMBL/GenBank/DDBJ whole genome shotgun (WGS) entry which is preliminary data.</text>
</comment>
<keyword evidence="2" id="KW-1133">Transmembrane helix</keyword>
<evidence type="ECO:0000313" key="4">
    <source>
        <dbReference type="EMBL" id="EIY60448.1"/>
    </source>
</evidence>
<dbReference type="PANTHER" id="PTHR30438">
    <property type="entry name" value="36 KDA ANTIGEN-RELATED"/>
    <property type="match status" value="1"/>
</dbReference>
<organism evidence="4 5">
    <name type="scientific">Bacteroides salyersiae CL02T12C01</name>
    <dbReference type="NCBI Taxonomy" id="997887"/>
    <lineage>
        <taxon>Bacteria</taxon>
        <taxon>Pseudomonadati</taxon>
        <taxon>Bacteroidota</taxon>
        <taxon>Bacteroidia</taxon>
        <taxon>Bacteroidales</taxon>
        <taxon>Bacteroidaceae</taxon>
        <taxon>Bacteroides</taxon>
    </lineage>
</organism>
<proteinExistence type="predicted"/>
<dbReference type="PRINTS" id="PR01490">
    <property type="entry name" value="RTXTOXIND"/>
</dbReference>
<sequence length="360" mass="39972">MNKNNITHPENMNTEDTKKEMTPSAFPPKENGEHSNRKSLSIAFIIVLVAVLLFTAIGMILMRKQPLVLQGQVETTEIRISGKLPGRIDTFLVREGDWVKQGDTLVVINSPTIEAKYRQVDALEQVAVQQNKKIDAGTRRQIIATAQQLWNKTKSDLTLAKTTYDRILTLYKDSVVTSQRKDEVEAMYKAAVAAERAAYEQYQMAVDGAQSEDKASARSLVNAARSTVDEVTSLLMDARLTAPEDGQIATIFPKRGELVAPGTPIMNLVVMSDVHAVLNVREDLMPNFRIGGKFVADVPAIARKNVEFEVYYISPLGSFATWKSTKQTGSYDLQTFEIHARPTQTIDGLRPGMSVLLTLE</sequence>
<evidence type="ECO:0000313" key="5">
    <source>
        <dbReference type="Proteomes" id="UP000005150"/>
    </source>
</evidence>
<evidence type="ECO:0000256" key="1">
    <source>
        <dbReference type="SAM" id="MobiDB-lite"/>
    </source>
</evidence>
<evidence type="ECO:0000256" key="2">
    <source>
        <dbReference type="SAM" id="Phobius"/>
    </source>
</evidence>
<accession>I9SW98</accession>
<feature type="transmembrane region" description="Helical" evidence="2">
    <location>
        <begin position="40"/>
        <end position="62"/>
    </location>
</feature>
<dbReference type="AlphaFoldDB" id="I9SW98"/>